<sequence>MCATIPLLGLLVVIEQLAAGSARAQHVTVTAARSAVTVAYRQSLALYSTLCVGTGQQCAVTELGQLRLRHVYIHRSLTSYKTLLYRQRFSAHDFSRVDAPCVPSSSTLYDLAVNPDLVSRPAPARFQFRYRYVAASVYLYQAGALAADGALRANLKRCESSFLVSSLRADADGGACAGVWFRRERGTSGHGWVRVFPLLATSRSLHWAQSESTDDRAVPMIVLFY</sequence>
<comment type="caution">
    <text evidence="2">The sequence shown here is derived from an EMBL/GenBank/DDBJ whole genome shotgun (WGS) entry which is preliminary data.</text>
</comment>
<protein>
    <submittedName>
        <fullName evidence="2">Uncharacterized protein</fullName>
    </submittedName>
</protein>
<evidence type="ECO:0000256" key="1">
    <source>
        <dbReference type="SAM" id="SignalP"/>
    </source>
</evidence>
<feature type="signal peptide" evidence="1">
    <location>
        <begin position="1"/>
        <end position="24"/>
    </location>
</feature>
<proteinExistence type="predicted"/>
<evidence type="ECO:0000313" key="3">
    <source>
        <dbReference type="Proteomes" id="UP000299102"/>
    </source>
</evidence>
<feature type="chain" id="PRO_5020021900" evidence="1">
    <location>
        <begin position="25"/>
        <end position="225"/>
    </location>
</feature>
<name>A0A4C1YM02_EUMVA</name>
<dbReference type="Proteomes" id="UP000299102">
    <property type="component" value="Unassembled WGS sequence"/>
</dbReference>
<evidence type="ECO:0000313" key="2">
    <source>
        <dbReference type="EMBL" id="GBP75417.1"/>
    </source>
</evidence>
<reference evidence="2 3" key="1">
    <citation type="journal article" date="2019" name="Commun. Biol.">
        <title>The bagworm genome reveals a unique fibroin gene that provides high tensile strength.</title>
        <authorList>
            <person name="Kono N."/>
            <person name="Nakamura H."/>
            <person name="Ohtoshi R."/>
            <person name="Tomita M."/>
            <person name="Numata K."/>
            <person name="Arakawa K."/>
        </authorList>
    </citation>
    <scope>NUCLEOTIDE SEQUENCE [LARGE SCALE GENOMIC DNA]</scope>
</reference>
<keyword evidence="3" id="KW-1185">Reference proteome</keyword>
<gene>
    <name evidence="2" type="ORF">EVAR_54510_1</name>
</gene>
<dbReference type="AlphaFoldDB" id="A0A4C1YM02"/>
<accession>A0A4C1YM02</accession>
<organism evidence="2 3">
    <name type="scientific">Eumeta variegata</name>
    <name type="common">Bagworm moth</name>
    <name type="synonym">Eumeta japonica</name>
    <dbReference type="NCBI Taxonomy" id="151549"/>
    <lineage>
        <taxon>Eukaryota</taxon>
        <taxon>Metazoa</taxon>
        <taxon>Ecdysozoa</taxon>
        <taxon>Arthropoda</taxon>
        <taxon>Hexapoda</taxon>
        <taxon>Insecta</taxon>
        <taxon>Pterygota</taxon>
        <taxon>Neoptera</taxon>
        <taxon>Endopterygota</taxon>
        <taxon>Lepidoptera</taxon>
        <taxon>Glossata</taxon>
        <taxon>Ditrysia</taxon>
        <taxon>Tineoidea</taxon>
        <taxon>Psychidae</taxon>
        <taxon>Oiketicinae</taxon>
        <taxon>Eumeta</taxon>
    </lineage>
</organism>
<keyword evidence="1" id="KW-0732">Signal</keyword>
<dbReference type="EMBL" id="BGZK01001248">
    <property type="protein sequence ID" value="GBP75417.1"/>
    <property type="molecule type" value="Genomic_DNA"/>
</dbReference>